<evidence type="ECO:0000256" key="11">
    <source>
        <dbReference type="ARBA" id="ARBA00023170"/>
    </source>
</evidence>
<keyword evidence="10" id="KW-1015">Disulfide bond</keyword>
<keyword evidence="9 15" id="KW-0472">Membrane</keyword>
<keyword evidence="12" id="KW-0325">Glycoprotein</keyword>
<evidence type="ECO:0000256" key="3">
    <source>
        <dbReference type="ARBA" id="ARBA00022475"/>
    </source>
</evidence>
<evidence type="ECO:0000256" key="15">
    <source>
        <dbReference type="RuleBase" id="RU363047"/>
    </source>
</evidence>
<dbReference type="PANTHER" id="PTHR24242:SF359">
    <property type="entry name" value="ODORANT RECEPTOR-RELATED"/>
    <property type="match status" value="1"/>
</dbReference>
<dbReference type="AlphaFoldDB" id="A0A8T2KI26"/>
<dbReference type="PROSITE" id="PS00237">
    <property type="entry name" value="G_PROTEIN_RECEP_F1_1"/>
    <property type="match status" value="1"/>
</dbReference>
<evidence type="ECO:0000256" key="7">
    <source>
        <dbReference type="ARBA" id="ARBA00022989"/>
    </source>
</evidence>
<name>A0A8T2KI26_9PIPI</name>
<evidence type="ECO:0000256" key="4">
    <source>
        <dbReference type="ARBA" id="ARBA00022606"/>
    </source>
</evidence>
<keyword evidence="7 15" id="KW-1133">Transmembrane helix</keyword>
<feature type="transmembrane region" description="Helical" evidence="15">
    <location>
        <begin position="273"/>
        <end position="292"/>
    </location>
</feature>
<dbReference type="GO" id="GO:0005886">
    <property type="term" value="C:plasma membrane"/>
    <property type="evidence" value="ECO:0007669"/>
    <property type="project" value="UniProtKB-SubCell"/>
</dbReference>
<dbReference type="SUPFAM" id="SSF81321">
    <property type="entry name" value="Family A G protein-coupled receptor-like"/>
    <property type="match status" value="1"/>
</dbReference>
<feature type="transmembrane region" description="Helical" evidence="15">
    <location>
        <begin position="238"/>
        <end position="261"/>
    </location>
</feature>
<protein>
    <recommendedName>
        <fullName evidence="15">Olfactory receptor</fullName>
    </recommendedName>
</protein>
<dbReference type="GO" id="GO:0004930">
    <property type="term" value="F:G protein-coupled receptor activity"/>
    <property type="evidence" value="ECO:0007669"/>
    <property type="project" value="UniProtKB-KW"/>
</dbReference>
<dbReference type="FunFam" id="1.20.1070.10:FF:000001">
    <property type="entry name" value="Olfactory receptor"/>
    <property type="match status" value="1"/>
</dbReference>
<keyword evidence="5 14" id="KW-0812">Transmembrane</keyword>
<keyword evidence="11 14" id="KW-0675">Receptor</keyword>
<feature type="transmembrane region" description="Helical" evidence="15">
    <location>
        <begin position="99"/>
        <end position="123"/>
    </location>
</feature>
<evidence type="ECO:0000256" key="10">
    <source>
        <dbReference type="ARBA" id="ARBA00023157"/>
    </source>
</evidence>
<keyword evidence="18" id="KW-1185">Reference proteome</keyword>
<evidence type="ECO:0000256" key="5">
    <source>
        <dbReference type="ARBA" id="ARBA00022692"/>
    </source>
</evidence>
<keyword evidence="4 15" id="KW-0716">Sensory transduction</keyword>
<dbReference type="PRINTS" id="PR00237">
    <property type="entry name" value="GPCRRHODOPSN"/>
</dbReference>
<reference evidence="17" key="1">
    <citation type="thesis" date="2020" institute="ProQuest LLC" country="789 East Eisenhower Parkway, Ann Arbor, MI, USA">
        <title>Comparative Genomics and Chromosome Evolution.</title>
        <authorList>
            <person name="Mudd A.B."/>
        </authorList>
    </citation>
    <scope>NUCLEOTIDE SEQUENCE</scope>
    <source>
        <strain evidence="17">Female2</strain>
        <tissue evidence="17">Blood</tissue>
    </source>
</reference>
<organism evidence="17 18">
    <name type="scientific">Hymenochirus boettgeri</name>
    <name type="common">Congo dwarf clawed frog</name>
    <dbReference type="NCBI Taxonomy" id="247094"/>
    <lineage>
        <taxon>Eukaryota</taxon>
        <taxon>Metazoa</taxon>
        <taxon>Chordata</taxon>
        <taxon>Craniata</taxon>
        <taxon>Vertebrata</taxon>
        <taxon>Euteleostomi</taxon>
        <taxon>Amphibia</taxon>
        <taxon>Batrachia</taxon>
        <taxon>Anura</taxon>
        <taxon>Pipoidea</taxon>
        <taxon>Pipidae</taxon>
        <taxon>Pipinae</taxon>
        <taxon>Hymenochirus</taxon>
    </lineage>
</organism>
<dbReference type="OrthoDB" id="9445499at2759"/>
<evidence type="ECO:0000256" key="13">
    <source>
        <dbReference type="ARBA" id="ARBA00023224"/>
    </source>
</evidence>
<accession>A0A8T2KI26</accession>
<dbReference type="PROSITE" id="PS50262">
    <property type="entry name" value="G_PROTEIN_RECEP_F1_2"/>
    <property type="match status" value="1"/>
</dbReference>
<evidence type="ECO:0000256" key="2">
    <source>
        <dbReference type="ARBA" id="ARBA00010663"/>
    </source>
</evidence>
<dbReference type="EMBL" id="JAACNH010000001">
    <property type="protein sequence ID" value="KAG8455574.1"/>
    <property type="molecule type" value="Genomic_DNA"/>
</dbReference>
<evidence type="ECO:0000256" key="6">
    <source>
        <dbReference type="ARBA" id="ARBA00022725"/>
    </source>
</evidence>
<feature type="transmembrane region" description="Helical" evidence="15">
    <location>
        <begin position="26"/>
        <end position="50"/>
    </location>
</feature>
<evidence type="ECO:0000256" key="14">
    <source>
        <dbReference type="RuleBase" id="RU000688"/>
    </source>
</evidence>
<feature type="transmembrane region" description="Helical" evidence="15">
    <location>
        <begin position="200"/>
        <end position="226"/>
    </location>
</feature>
<comment type="similarity">
    <text evidence="2 14">Belongs to the G-protein coupled receptor 1 family.</text>
</comment>
<evidence type="ECO:0000256" key="8">
    <source>
        <dbReference type="ARBA" id="ARBA00023040"/>
    </source>
</evidence>
<evidence type="ECO:0000313" key="17">
    <source>
        <dbReference type="EMBL" id="KAG8455574.1"/>
    </source>
</evidence>
<dbReference type="InterPro" id="IPR000725">
    <property type="entry name" value="Olfact_rcpt"/>
</dbReference>
<dbReference type="CDD" id="cd13954">
    <property type="entry name" value="7tmA_OR"/>
    <property type="match status" value="1"/>
</dbReference>
<feature type="domain" description="G-protein coupled receptors family 1 profile" evidence="16">
    <location>
        <begin position="41"/>
        <end position="290"/>
    </location>
</feature>
<dbReference type="PRINTS" id="PR00245">
    <property type="entry name" value="OLFACTORYR"/>
</dbReference>
<gene>
    <name evidence="17" type="ORF">GDO86_001680</name>
</gene>
<comment type="subcellular location">
    <subcellularLocation>
        <location evidence="1 15">Cell membrane</location>
        <topology evidence="1 15">Multi-pass membrane protein</topology>
    </subcellularLocation>
</comment>
<proteinExistence type="inferred from homology"/>
<keyword evidence="8 14" id="KW-0297">G-protein coupled receptor</keyword>
<dbReference type="Proteomes" id="UP000812440">
    <property type="component" value="Chromosome 1"/>
</dbReference>
<dbReference type="InterPro" id="IPR050939">
    <property type="entry name" value="Olfactory_GPCR1"/>
</dbReference>
<evidence type="ECO:0000256" key="1">
    <source>
        <dbReference type="ARBA" id="ARBA00004651"/>
    </source>
</evidence>
<dbReference type="FunFam" id="1.10.1220.70:FF:000001">
    <property type="entry name" value="Olfactory receptor"/>
    <property type="match status" value="1"/>
</dbReference>
<dbReference type="InterPro" id="IPR017452">
    <property type="entry name" value="GPCR_Rhodpsn_7TM"/>
</dbReference>
<dbReference type="InterPro" id="IPR000276">
    <property type="entry name" value="GPCR_Rhodpsn"/>
</dbReference>
<dbReference type="PANTHER" id="PTHR24242">
    <property type="entry name" value="G-PROTEIN COUPLED RECEPTOR"/>
    <property type="match status" value="1"/>
</dbReference>
<evidence type="ECO:0000256" key="9">
    <source>
        <dbReference type="ARBA" id="ARBA00023136"/>
    </source>
</evidence>
<dbReference type="GO" id="GO:0004984">
    <property type="term" value="F:olfactory receptor activity"/>
    <property type="evidence" value="ECO:0007669"/>
    <property type="project" value="InterPro"/>
</dbReference>
<evidence type="ECO:0000313" key="18">
    <source>
        <dbReference type="Proteomes" id="UP000812440"/>
    </source>
</evidence>
<keyword evidence="3 15" id="KW-1003">Cell membrane</keyword>
<sequence length="321" mass="37089">MIWENLTTINHFTLLGLTNNSHLRSILFVLFLSMYWVTLIGNFLIIFIVYRYQELHTPMYLLLSHFSVSEICYTTNISPNMLVLVLLDHKTIGFIDCMIQLYLFLSLASVETFLLTTMSYDRYLAICKPLHYHLVMSNTVCRRMALVCWVFGFLIPICPIFFIHKLHFCGSSRLNHFFCDSSPLLSLSCTNTNQIQFLQYFISSFVLLISFLIIAISYVCIIFSILTINSPSGRRKAFSTCASHLTVLGLFFIPGILIYVSPLAHVSVALNKWLSLFYTELTPLLNPFVYSLRNREIKEALKKSIQACIHISLEKSNRRRI</sequence>
<keyword evidence="13 14" id="KW-0807">Transducer</keyword>
<feature type="transmembrane region" description="Helical" evidence="15">
    <location>
        <begin position="144"/>
        <end position="164"/>
    </location>
</feature>
<dbReference type="Gene3D" id="1.20.1070.10">
    <property type="entry name" value="Rhodopsin 7-helix transmembrane proteins"/>
    <property type="match status" value="1"/>
</dbReference>
<comment type="caution">
    <text evidence="17">The sequence shown here is derived from an EMBL/GenBank/DDBJ whole genome shotgun (WGS) entry which is preliminary data.</text>
</comment>
<dbReference type="Pfam" id="PF13853">
    <property type="entry name" value="7tm_4"/>
    <property type="match status" value="1"/>
</dbReference>
<keyword evidence="6 15" id="KW-0552">Olfaction</keyword>
<evidence type="ECO:0000259" key="16">
    <source>
        <dbReference type="PROSITE" id="PS50262"/>
    </source>
</evidence>
<evidence type="ECO:0000256" key="12">
    <source>
        <dbReference type="ARBA" id="ARBA00023180"/>
    </source>
</evidence>